<evidence type="ECO:0000313" key="1">
    <source>
        <dbReference type="EMBL" id="CCI10585.1"/>
    </source>
</evidence>
<proteinExistence type="predicted"/>
<keyword evidence="2" id="KW-1185">Reference proteome</keyword>
<dbReference type="InParanoid" id="A0A024FTY8"/>
<gene>
    <name evidence="1" type="ORF">BN9_108840</name>
</gene>
<reference evidence="1 2" key="1">
    <citation type="submission" date="2012-05" db="EMBL/GenBank/DDBJ databases">
        <title>Recombination and specialization in a pathogen metapopulation.</title>
        <authorList>
            <person name="Gardiner A."/>
            <person name="Kemen E."/>
            <person name="Schultz-Larsen T."/>
            <person name="MacLean D."/>
            <person name="Van Oosterhout C."/>
            <person name="Jones J.D.G."/>
        </authorList>
    </citation>
    <scope>NUCLEOTIDE SEQUENCE [LARGE SCALE GENOMIC DNA]</scope>
    <source>
        <strain evidence="1 2">Ac Nc2</strain>
    </source>
</reference>
<sequence>MGTFSSPISFNLQANLLVKIKGEYILLTVRPPIYSAVLFCTLIVALLHEIKTLQHVHVNDTLERTFVEIPREQYYCSIKERLDYKMEMIKFGIGLNEIHHLLSLLVGASLELGTQGDRDIFWPDFRVFVRNADLKKSTVGFLGLVETCQRRHKHHQTILSLIVLENC</sequence>
<protein>
    <submittedName>
        <fullName evidence="1">Uncharacterized protein</fullName>
    </submittedName>
</protein>
<comment type="caution">
    <text evidence="1">The sequence shown here is derived from an EMBL/GenBank/DDBJ whole genome shotgun (WGS) entry which is preliminary data.</text>
</comment>
<name>A0A024FTY8_9STRA</name>
<dbReference type="AlphaFoldDB" id="A0A024FTY8"/>
<accession>A0A024FTY8</accession>
<evidence type="ECO:0000313" key="2">
    <source>
        <dbReference type="Proteomes" id="UP000053237"/>
    </source>
</evidence>
<organism evidence="1 2">
    <name type="scientific">Albugo candida</name>
    <dbReference type="NCBI Taxonomy" id="65357"/>
    <lineage>
        <taxon>Eukaryota</taxon>
        <taxon>Sar</taxon>
        <taxon>Stramenopiles</taxon>
        <taxon>Oomycota</taxon>
        <taxon>Peronosporomycetes</taxon>
        <taxon>Albuginales</taxon>
        <taxon>Albuginaceae</taxon>
        <taxon>Albugo</taxon>
    </lineage>
</organism>
<dbReference type="EMBL" id="CAIX01000309">
    <property type="protein sequence ID" value="CCI10585.1"/>
    <property type="molecule type" value="Genomic_DNA"/>
</dbReference>
<dbReference type="Proteomes" id="UP000053237">
    <property type="component" value="Unassembled WGS sequence"/>
</dbReference>